<proteinExistence type="inferred from homology"/>
<feature type="transmembrane region" description="Helical" evidence="7">
    <location>
        <begin position="328"/>
        <end position="348"/>
    </location>
</feature>
<keyword evidence="6 7" id="KW-0472">Membrane</keyword>
<feature type="transmembrane region" description="Helical" evidence="7">
    <location>
        <begin position="98"/>
        <end position="117"/>
    </location>
</feature>
<comment type="subcellular location">
    <subcellularLocation>
        <location evidence="1">Cell membrane</location>
        <topology evidence="1">Multi-pass membrane protein</topology>
    </subcellularLocation>
</comment>
<dbReference type="Pfam" id="PF03773">
    <property type="entry name" value="ArsP_1"/>
    <property type="match status" value="1"/>
</dbReference>
<dbReference type="InterPro" id="IPR005524">
    <property type="entry name" value="DUF318"/>
</dbReference>
<evidence type="ECO:0000256" key="1">
    <source>
        <dbReference type="ARBA" id="ARBA00004651"/>
    </source>
</evidence>
<comment type="caution">
    <text evidence="8">The sequence shown here is derived from an EMBL/GenBank/DDBJ whole genome shotgun (WGS) entry which is preliminary data.</text>
</comment>
<keyword evidence="9" id="KW-1185">Reference proteome</keyword>
<feature type="transmembrane region" description="Helical" evidence="7">
    <location>
        <begin position="124"/>
        <end position="148"/>
    </location>
</feature>
<accession>A0ABQ2F6M1</accession>
<feature type="transmembrane region" description="Helical" evidence="7">
    <location>
        <begin position="15"/>
        <end position="34"/>
    </location>
</feature>
<feature type="transmembrane region" description="Helical" evidence="7">
    <location>
        <begin position="231"/>
        <end position="249"/>
    </location>
</feature>
<evidence type="ECO:0000313" key="8">
    <source>
        <dbReference type="EMBL" id="GGK63155.1"/>
    </source>
</evidence>
<evidence type="ECO:0000256" key="7">
    <source>
        <dbReference type="SAM" id="Phobius"/>
    </source>
</evidence>
<feature type="transmembrane region" description="Helical" evidence="7">
    <location>
        <begin position="296"/>
        <end position="316"/>
    </location>
</feature>
<feature type="transmembrane region" description="Helical" evidence="7">
    <location>
        <begin position="264"/>
        <end position="284"/>
    </location>
</feature>
<dbReference type="RefSeq" id="WP_022920557.1">
    <property type="nucleotide sequence ID" value="NZ_BMLB01000002.1"/>
</dbReference>
<evidence type="ECO:0000313" key="9">
    <source>
        <dbReference type="Proteomes" id="UP000662111"/>
    </source>
</evidence>
<sequence>MALFDIRPVSTTPPAQVAAALGAGVVAWVGAYWLNERVWDRAFEGLGIDRGTPLGGAVHFFLYDTAKVLLLLVGMIFLIGMLRTTIRPETVRTYLLDKPLPVALGLAALFGAITPFCSCSSIPLFIGFVAAGVPLAVTLTFLIASPLVNEVAVVMLGESFGWGLTAAYVTAGLGLAMGLGAVFARMDLDDQVADFVRSTPTSLLHVGGARPTLADRVQAARQETAEIARRVWKWVILGVAVGAGIHGWVPAETLATYAGPDNPLAVLVVTVVAVPLYSNAAGVIPVAEALWVKGMATGTVLSFMMATVALSVPEFVLLKQVLKTRLLALYFGSVAAGIMAIGFAFNLLA</sequence>
<evidence type="ECO:0000256" key="4">
    <source>
        <dbReference type="ARBA" id="ARBA00022692"/>
    </source>
</evidence>
<gene>
    <name evidence="8" type="ORF">GCM10011509_09400</name>
</gene>
<dbReference type="InterPro" id="IPR053166">
    <property type="entry name" value="UPF0718_permease"/>
</dbReference>
<keyword evidence="5 7" id="KW-1133">Transmembrane helix</keyword>
<evidence type="ECO:0000256" key="3">
    <source>
        <dbReference type="ARBA" id="ARBA00022475"/>
    </source>
</evidence>
<feature type="transmembrane region" description="Helical" evidence="7">
    <location>
        <begin position="68"/>
        <end position="86"/>
    </location>
</feature>
<feature type="transmembrane region" description="Helical" evidence="7">
    <location>
        <begin position="160"/>
        <end position="184"/>
    </location>
</feature>
<dbReference type="PANTHER" id="PTHR42775">
    <property type="entry name" value="PERMEASE RV2963-RELATED"/>
    <property type="match status" value="1"/>
</dbReference>
<reference evidence="9" key="1">
    <citation type="journal article" date="2019" name="Int. J. Syst. Evol. Microbiol.">
        <title>The Global Catalogue of Microorganisms (GCM) 10K type strain sequencing project: providing services to taxonomists for standard genome sequencing and annotation.</title>
        <authorList>
            <consortium name="The Broad Institute Genomics Platform"/>
            <consortium name="The Broad Institute Genome Sequencing Center for Infectious Disease"/>
            <person name="Wu L."/>
            <person name="Ma J."/>
        </authorList>
    </citation>
    <scope>NUCLEOTIDE SEQUENCE [LARGE SCALE GENOMIC DNA]</scope>
    <source>
        <strain evidence="9">CGMCC 1.5362</strain>
    </source>
</reference>
<keyword evidence="3" id="KW-1003">Cell membrane</keyword>
<dbReference type="Proteomes" id="UP000662111">
    <property type="component" value="Unassembled WGS sequence"/>
</dbReference>
<keyword evidence="4 7" id="KW-0812">Transmembrane</keyword>
<protein>
    <submittedName>
        <fullName evidence="8">Permease</fullName>
    </submittedName>
</protein>
<organism evidence="8 9">
    <name type="scientific">Ornithinimicrobium pekingense</name>
    <dbReference type="NCBI Taxonomy" id="384677"/>
    <lineage>
        <taxon>Bacteria</taxon>
        <taxon>Bacillati</taxon>
        <taxon>Actinomycetota</taxon>
        <taxon>Actinomycetes</taxon>
        <taxon>Micrococcales</taxon>
        <taxon>Ornithinimicrobiaceae</taxon>
        <taxon>Ornithinimicrobium</taxon>
    </lineage>
</organism>
<comment type="similarity">
    <text evidence="2">Belongs to the UPF0718 family.</text>
</comment>
<evidence type="ECO:0000256" key="2">
    <source>
        <dbReference type="ARBA" id="ARBA00006386"/>
    </source>
</evidence>
<dbReference type="PANTHER" id="PTHR42775:SF1">
    <property type="entry name" value="PERMEASE RV2963-RELATED"/>
    <property type="match status" value="1"/>
</dbReference>
<name>A0ABQ2F6M1_9MICO</name>
<dbReference type="EMBL" id="BMLB01000002">
    <property type="protein sequence ID" value="GGK63155.1"/>
    <property type="molecule type" value="Genomic_DNA"/>
</dbReference>
<evidence type="ECO:0000256" key="6">
    <source>
        <dbReference type="ARBA" id="ARBA00023136"/>
    </source>
</evidence>
<evidence type="ECO:0000256" key="5">
    <source>
        <dbReference type="ARBA" id="ARBA00022989"/>
    </source>
</evidence>